<keyword evidence="3" id="KW-1185">Reference proteome</keyword>
<feature type="transmembrane region" description="Helical" evidence="1">
    <location>
        <begin position="32"/>
        <end position="56"/>
    </location>
</feature>
<keyword evidence="1" id="KW-0812">Transmembrane</keyword>
<evidence type="ECO:0000313" key="3">
    <source>
        <dbReference type="Proteomes" id="UP000039865"/>
    </source>
</evidence>
<organism evidence="2 3">
    <name type="scientific">Stylonychia lemnae</name>
    <name type="common">Ciliate</name>
    <dbReference type="NCBI Taxonomy" id="5949"/>
    <lineage>
        <taxon>Eukaryota</taxon>
        <taxon>Sar</taxon>
        <taxon>Alveolata</taxon>
        <taxon>Ciliophora</taxon>
        <taxon>Intramacronucleata</taxon>
        <taxon>Spirotrichea</taxon>
        <taxon>Stichotrichia</taxon>
        <taxon>Sporadotrichida</taxon>
        <taxon>Oxytrichidae</taxon>
        <taxon>Stylonychinae</taxon>
        <taxon>Stylonychia</taxon>
    </lineage>
</organism>
<gene>
    <name evidence="2" type="primary">Contig13021.g13882</name>
    <name evidence="2" type="ORF">STYLEM_4463</name>
</gene>
<proteinExistence type="predicted"/>
<accession>A0A078A1X1</accession>
<dbReference type="EMBL" id="CCKQ01004323">
    <property type="protein sequence ID" value="CDW75473.1"/>
    <property type="molecule type" value="Genomic_DNA"/>
</dbReference>
<evidence type="ECO:0000313" key="2">
    <source>
        <dbReference type="EMBL" id="CDW75473.1"/>
    </source>
</evidence>
<dbReference type="InParanoid" id="A0A078A1X1"/>
<name>A0A078A1X1_STYLE</name>
<dbReference type="Proteomes" id="UP000039865">
    <property type="component" value="Unassembled WGS sequence"/>
</dbReference>
<sequence length="61" mass="7208">MEDIRKALMTGEGNKLTKKSYKFAVEVEKKRLFYQLIFLSFVSLAVAIVLFLSLYFDIKRR</sequence>
<dbReference type="AlphaFoldDB" id="A0A078A1X1"/>
<keyword evidence="1" id="KW-0472">Membrane</keyword>
<evidence type="ECO:0000256" key="1">
    <source>
        <dbReference type="SAM" id="Phobius"/>
    </source>
</evidence>
<protein>
    <submittedName>
        <fullName evidence="2">Uncharacterized protein</fullName>
    </submittedName>
</protein>
<keyword evidence="1" id="KW-1133">Transmembrane helix</keyword>
<reference evidence="2 3" key="1">
    <citation type="submission" date="2014-06" db="EMBL/GenBank/DDBJ databases">
        <authorList>
            <person name="Swart Estienne"/>
        </authorList>
    </citation>
    <scope>NUCLEOTIDE SEQUENCE [LARGE SCALE GENOMIC DNA]</scope>
    <source>
        <strain evidence="2 3">130c</strain>
    </source>
</reference>